<sequence>MEVNGYMGVTPATRAPVGSCRTLNWPASLPTVYSLLLILLRTLLEGTVQHSLAYPNQLILQVLHPVSQPLHIQFIQQKPLLHGHCWGGKIHWLENQWLLSMRFSSSRMLACFLSARMSSAIFCMARRNFRLPAKATRGLNYHQLPKQPSLQEETARRP</sequence>
<dbReference type="EMBL" id="CH473975">
    <property type="protein sequence ID" value="EDL95661.1"/>
    <property type="molecule type" value="Genomic_DNA"/>
</dbReference>
<gene>
    <name evidence="1" type="ORF">rCG_58163</name>
</gene>
<reference evidence="2" key="1">
    <citation type="submission" date="2005-09" db="EMBL/GenBank/DDBJ databases">
        <authorList>
            <person name="Mural R.J."/>
            <person name="Li P.W."/>
            <person name="Adams M.D."/>
            <person name="Amanatides P.G."/>
            <person name="Baden-Tillson H."/>
            <person name="Barnstead M."/>
            <person name="Chin S.H."/>
            <person name="Dew I."/>
            <person name="Evans C.A."/>
            <person name="Ferriera S."/>
            <person name="Flanigan M."/>
            <person name="Fosler C."/>
            <person name="Glodek A."/>
            <person name="Gu Z."/>
            <person name="Holt R.A."/>
            <person name="Jennings D."/>
            <person name="Kraft C.L."/>
            <person name="Lu F."/>
            <person name="Nguyen T."/>
            <person name="Nusskern D.R."/>
            <person name="Pfannkoch C.M."/>
            <person name="Sitter C."/>
            <person name="Sutton G.G."/>
            <person name="Venter J.C."/>
            <person name="Wang Z."/>
            <person name="Woodage T."/>
            <person name="Zheng X.H."/>
            <person name="Zhong F."/>
        </authorList>
    </citation>
    <scope>NUCLEOTIDE SEQUENCE [LARGE SCALE GENOMIC DNA]</scope>
    <source>
        <strain>BN</strain>
        <strain evidence="2">Sprague-Dawley</strain>
    </source>
</reference>
<evidence type="ECO:0000313" key="2">
    <source>
        <dbReference type="Proteomes" id="UP000234681"/>
    </source>
</evidence>
<organism evidence="1 2">
    <name type="scientific">Rattus norvegicus</name>
    <name type="common">Rat</name>
    <dbReference type="NCBI Taxonomy" id="10116"/>
    <lineage>
        <taxon>Eukaryota</taxon>
        <taxon>Metazoa</taxon>
        <taxon>Chordata</taxon>
        <taxon>Craniata</taxon>
        <taxon>Vertebrata</taxon>
        <taxon>Euteleostomi</taxon>
        <taxon>Mammalia</taxon>
        <taxon>Eutheria</taxon>
        <taxon>Euarchontoglires</taxon>
        <taxon>Glires</taxon>
        <taxon>Rodentia</taxon>
        <taxon>Myomorpha</taxon>
        <taxon>Muroidea</taxon>
        <taxon>Muridae</taxon>
        <taxon>Murinae</taxon>
        <taxon>Rattus</taxon>
    </lineage>
</organism>
<evidence type="ECO:0000313" key="1">
    <source>
        <dbReference type="EMBL" id="EDL95661.1"/>
    </source>
</evidence>
<proteinExistence type="predicted"/>
<dbReference type="Proteomes" id="UP000234681">
    <property type="component" value="Chromosome 8"/>
</dbReference>
<protein>
    <submittedName>
        <fullName evidence="1">RCG58163</fullName>
    </submittedName>
</protein>
<dbReference type="AlphaFoldDB" id="A6J4Y8"/>
<accession>A6J4Y8</accession>
<name>A6J4Y8_RAT</name>